<sequence length="369" mass="41210">MDEPKSLKTVFKEAEANRLALDGASSISSPSFLDDLSNAIHGYELCLQLVDRLSIFSPNESAEDISTSDIPYLLLSYHIAELVQKQSTSSPDARRRILDTARRAYERFLRLLDSYSLLSPTYAKLLERYADDPASFSTVSSADPASRRNAKIANFRAEKELRQRLEILRRRQEPLGDGEEDGAGGPDDEAVRELHLANVNFCAHMAFQGLESLNREAEILAQAPQPLLPQETPPAVEEDARRRHGEADGDFSERLEPVRLQSAVGRGGPLLTKEGRPLQPFTLLGNRQEIQKGVFRPGHNLPTMTIDEYLEEERRRGGIIEGGGEASWQRPEPDEDNIEKADEETMKARAWDEFTEANPKGSGNTLNRG</sequence>
<gene>
    <name evidence="2" type="ORF">NKR23_g8179</name>
</gene>
<dbReference type="InterPro" id="IPR007304">
    <property type="entry name" value="TAP46-like"/>
</dbReference>
<dbReference type="GO" id="GO:0009966">
    <property type="term" value="P:regulation of signal transduction"/>
    <property type="evidence" value="ECO:0007669"/>
    <property type="project" value="InterPro"/>
</dbReference>
<dbReference type="PANTHER" id="PTHR10933">
    <property type="entry name" value="IMMUNOGLOBULIN-BINDING PROTEIN 1"/>
    <property type="match status" value="1"/>
</dbReference>
<dbReference type="Proteomes" id="UP001174694">
    <property type="component" value="Unassembled WGS sequence"/>
</dbReference>
<name>A0AA38VLP4_9PEZI</name>
<dbReference type="PANTHER" id="PTHR10933:SF9">
    <property type="entry name" value="IMMUNOGLOBULIN-BINDING PROTEIN 1"/>
    <property type="match status" value="1"/>
</dbReference>
<dbReference type="Pfam" id="PF04177">
    <property type="entry name" value="TAP42"/>
    <property type="match status" value="1"/>
</dbReference>
<dbReference type="GO" id="GO:0035303">
    <property type="term" value="P:regulation of dephosphorylation"/>
    <property type="evidence" value="ECO:0007669"/>
    <property type="project" value="TreeGrafter"/>
</dbReference>
<reference evidence="2" key="1">
    <citation type="submission" date="2022-07" db="EMBL/GenBank/DDBJ databases">
        <title>Fungi with potential for degradation of polypropylene.</title>
        <authorList>
            <person name="Gostincar C."/>
        </authorList>
    </citation>
    <scope>NUCLEOTIDE SEQUENCE</scope>
    <source>
        <strain evidence="2">EXF-13308</strain>
    </source>
</reference>
<dbReference type="GO" id="GO:0005829">
    <property type="term" value="C:cytosol"/>
    <property type="evidence" value="ECO:0007669"/>
    <property type="project" value="TreeGrafter"/>
</dbReference>
<evidence type="ECO:0000256" key="1">
    <source>
        <dbReference type="SAM" id="MobiDB-lite"/>
    </source>
</evidence>
<comment type="caution">
    <text evidence="2">The sequence shown here is derived from an EMBL/GenBank/DDBJ whole genome shotgun (WGS) entry which is preliminary data.</text>
</comment>
<dbReference type="EMBL" id="JANBVO010000028">
    <property type="protein sequence ID" value="KAJ9138814.1"/>
    <property type="molecule type" value="Genomic_DNA"/>
</dbReference>
<dbReference type="Gene3D" id="1.25.40.540">
    <property type="entry name" value="TAP42-like family"/>
    <property type="match status" value="1"/>
</dbReference>
<dbReference type="AlphaFoldDB" id="A0AA38VLP4"/>
<evidence type="ECO:0000313" key="2">
    <source>
        <dbReference type="EMBL" id="KAJ9138814.1"/>
    </source>
</evidence>
<accession>A0AA38VLP4</accession>
<feature type="compositionally biased region" description="Acidic residues" evidence="1">
    <location>
        <begin position="176"/>
        <end position="188"/>
    </location>
</feature>
<keyword evidence="3" id="KW-1185">Reference proteome</keyword>
<dbReference type="GO" id="GO:0051721">
    <property type="term" value="F:protein phosphatase 2A binding"/>
    <property type="evidence" value="ECO:0007669"/>
    <property type="project" value="TreeGrafter"/>
</dbReference>
<organism evidence="2 3">
    <name type="scientific">Pleurostoma richardsiae</name>
    <dbReference type="NCBI Taxonomy" id="41990"/>
    <lineage>
        <taxon>Eukaryota</taxon>
        <taxon>Fungi</taxon>
        <taxon>Dikarya</taxon>
        <taxon>Ascomycota</taxon>
        <taxon>Pezizomycotina</taxon>
        <taxon>Sordariomycetes</taxon>
        <taxon>Sordariomycetidae</taxon>
        <taxon>Calosphaeriales</taxon>
        <taxon>Pleurostomataceae</taxon>
        <taxon>Pleurostoma</taxon>
    </lineage>
</organism>
<feature type="region of interest" description="Disordered" evidence="1">
    <location>
        <begin position="320"/>
        <end position="344"/>
    </location>
</feature>
<protein>
    <submittedName>
        <fullName evidence="2">TAP42-like family protein</fullName>
    </submittedName>
</protein>
<feature type="region of interest" description="Disordered" evidence="1">
    <location>
        <begin position="169"/>
        <end position="188"/>
    </location>
</feature>
<evidence type="ECO:0000313" key="3">
    <source>
        <dbReference type="Proteomes" id="UP001174694"/>
    </source>
</evidence>
<proteinExistence type="predicted"/>
<feature type="region of interest" description="Disordered" evidence="1">
    <location>
        <begin position="226"/>
        <end position="246"/>
    </location>
</feature>
<dbReference type="InterPro" id="IPR038511">
    <property type="entry name" value="TAP42/TAP46-like_sf"/>
</dbReference>